<feature type="domain" description="Trichome birefringence-like N-terminal" evidence="8">
    <location>
        <begin position="55"/>
        <end position="106"/>
    </location>
</feature>
<evidence type="ECO:0000256" key="3">
    <source>
        <dbReference type="ARBA" id="ARBA00022692"/>
    </source>
</evidence>
<comment type="similarity">
    <text evidence="2">Belongs to the PC-esterase family. TBL subfamily.</text>
</comment>
<dbReference type="Proteomes" id="UP001497522">
    <property type="component" value="Chromosome 3"/>
</dbReference>
<keyword evidence="4" id="KW-0735">Signal-anchor</keyword>
<evidence type="ECO:0000256" key="6">
    <source>
        <dbReference type="ARBA" id="ARBA00023136"/>
    </source>
</evidence>
<keyword evidence="3" id="KW-0812">Transmembrane</keyword>
<comment type="subcellular location">
    <subcellularLocation>
        <location evidence="1">Membrane</location>
        <topology evidence="1">Single-pass membrane protein</topology>
    </subcellularLocation>
</comment>
<keyword evidence="5" id="KW-1133">Transmembrane helix</keyword>
<gene>
    <name evidence="9" type="ORF">CSSPJE1EN2_LOCUS16366</name>
</gene>
<keyword evidence="10" id="KW-1185">Reference proteome</keyword>
<keyword evidence="6" id="KW-0472">Membrane</keyword>
<evidence type="ECO:0000313" key="10">
    <source>
        <dbReference type="Proteomes" id="UP001497522"/>
    </source>
</evidence>
<accession>A0ABP1BG30</accession>
<sequence length="435" mass="48302">MAIADIMVILATGSFLIAAVGLCMNITKERRERDHGGAAGAAAATEAAVTVAAEVCDYSVGEWVADPVHHPLYSGKHCSLWLSPLWSCRQNNRPDLGYESFRWQPAPTAHGQCALAPFRPHNFLQRLKNKVLAFVGDSLAMQQFQSLMCMITAINSKDAHNSRNTVVVEDVGATYGFKKLRHSRRPTGVAYCFKATNTTLIFHWSATLCELQMLNRSDPMSAIAMHLDQPAAFIRDYLLKLDVLVLNSGHHWNRGKMNLNKWQSHVNGIPVPPKDYLYRIPNAYSFAISAVAKWISDKIENTNKQVFYRTLSPRHFRNGDWDTGGTCDAATFVDKNVTMTSIPDGLGRDLVAEKALVGTNLQLLNITLLSQLRGEAHISKYGGGKPRAIQDCLHWCLPGVPDTWNEILFSQISSAPQNSLALNVESVHEVEQIFM</sequence>
<evidence type="ECO:0000256" key="1">
    <source>
        <dbReference type="ARBA" id="ARBA00004167"/>
    </source>
</evidence>
<evidence type="ECO:0000259" key="7">
    <source>
        <dbReference type="Pfam" id="PF13839"/>
    </source>
</evidence>
<name>A0ABP1BG30_9BRYO</name>
<dbReference type="InterPro" id="IPR029962">
    <property type="entry name" value="TBL"/>
</dbReference>
<evidence type="ECO:0000256" key="4">
    <source>
        <dbReference type="ARBA" id="ARBA00022968"/>
    </source>
</evidence>
<feature type="domain" description="Trichome birefringence-like C-terminal" evidence="7">
    <location>
        <begin position="115"/>
        <end position="410"/>
    </location>
</feature>
<dbReference type="Pfam" id="PF14416">
    <property type="entry name" value="PMR5N"/>
    <property type="match status" value="1"/>
</dbReference>
<evidence type="ECO:0000256" key="5">
    <source>
        <dbReference type="ARBA" id="ARBA00022989"/>
    </source>
</evidence>
<dbReference type="EMBL" id="OZ023704">
    <property type="protein sequence ID" value="CAK9873894.1"/>
    <property type="molecule type" value="Genomic_DNA"/>
</dbReference>
<proteinExistence type="inferred from homology"/>
<evidence type="ECO:0000313" key="9">
    <source>
        <dbReference type="EMBL" id="CAK9873894.1"/>
    </source>
</evidence>
<dbReference type="InterPro" id="IPR026057">
    <property type="entry name" value="TBL_C"/>
</dbReference>
<evidence type="ECO:0000259" key="8">
    <source>
        <dbReference type="Pfam" id="PF14416"/>
    </source>
</evidence>
<dbReference type="PANTHER" id="PTHR32285">
    <property type="entry name" value="PROTEIN TRICHOME BIREFRINGENCE-LIKE 9-RELATED"/>
    <property type="match status" value="1"/>
</dbReference>
<dbReference type="InterPro" id="IPR025846">
    <property type="entry name" value="TBL_N"/>
</dbReference>
<reference evidence="9" key="1">
    <citation type="submission" date="2024-03" db="EMBL/GenBank/DDBJ databases">
        <authorList>
            <consortium name="ELIXIR-Norway"/>
            <consortium name="Elixir Norway"/>
        </authorList>
    </citation>
    <scope>NUCLEOTIDE SEQUENCE</scope>
</reference>
<dbReference type="PANTHER" id="PTHR32285:SF235">
    <property type="entry name" value="PROTEIN TRICHOME BIREFRINGENCE-LIKE 16"/>
    <property type="match status" value="1"/>
</dbReference>
<dbReference type="Pfam" id="PF13839">
    <property type="entry name" value="PC-Esterase"/>
    <property type="match status" value="1"/>
</dbReference>
<protein>
    <recommendedName>
        <fullName evidence="11">Trichome birefringence-like N-terminal domain-containing protein</fullName>
    </recommendedName>
</protein>
<evidence type="ECO:0000256" key="2">
    <source>
        <dbReference type="ARBA" id="ARBA00007727"/>
    </source>
</evidence>
<organism evidence="9 10">
    <name type="scientific">Sphagnum jensenii</name>
    <dbReference type="NCBI Taxonomy" id="128206"/>
    <lineage>
        <taxon>Eukaryota</taxon>
        <taxon>Viridiplantae</taxon>
        <taxon>Streptophyta</taxon>
        <taxon>Embryophyta</taxon>
        <taxon>Bryophyta</taxon>
        <taxon>Sphagnophytina</taxon>
        <taxon>Sphagnopsida</taxon>
        <taxon>Sphagnales</taxon>
        <taxon>Sphagnaceae</taxon>
        <taxon>Sphagnum</taxon>
    </lineage>
</organism>
<evidence type="ECO:0008006" key="11">
    <source>
        <dbReference type="Google" id="ProtNLM"/>
    </source>
</evidence>